<sequence>MSRILKVSTLRPDTALENLNRLTGLDFEQWPESLLEQPVGSLSLSEQQKPTRKASGQAGTEPYIKQG</sequence>
<feature type="region of interest" description="Disordered" evidence="1">
    <location>
        <begin position="38"/>
        <end position="67"/>
    </location>
</feature>
<keyword evidence="3" id="KW-1185">Reference proteome</keyword>
<name>A0A6N7LWK6_9GAMM</name>
<comment type="caution">
    <text evidence="2">The sequence shown here is derived from an EMBL/GenBank/DDBJ whole genome shotgun (WGS) entry which is preliminary data.</text>
</comment>
<dbReference type="AlphaFoldDB" id="A0A6N7LWK6"/>
<accession>A0A6N7LWK6</accession>
<dbReference type="RefSeq" id="WP_153502365.1">
    <property type="nucleotide sequence ID" value="NZ_WIRE01000003.1"/>
</dbReference>
<evidence type="ECO:0000313" key="3">
    <source>
        <dbReference type="Proteomes" id="UP000469421"/>
    </source>
</evidence>
<protein>
    <submittedName>
        <fullName evidence="2">Uncharacterized protein</fullName>
    </submittedName>
</protein>
<proteinExistence type="predicted"/>
<organism evidence="2 3">
    <name type="scientific">Alcanivorax sediminis</name>
    <dbReference type="NCBI Taxonomy" id="2663008"/>
    <lineage>
        <taxon>Bacteria</taxon>
        <taxon>Pseudomonadati</taxon>
        <taxon>Pseudomonadota</taxon>
        <taxon>Gammaproteobacteria</taxon>
        <taxon>Oceanospirillales</taxon>
        <taxon>Alcanivoracaceae</taxon>
        <taxon>Alcanivorax</taxon>
    </lineage>
</organism>
<gene>
    <name evidence="2" type="ORF">GFN93_16325</name>
</gene>
<evidence type="ECO:0000256" key="1">
    <source>
        <dbReference type="SAM" id="MobiDB-lite"/>
    </source>
</evidence>
<dbReference type="Proteomes" id="UP000469421">
    <property type="component" value="Unassembled WGS sequence"/>
</dbReference>
<reference evidence="2 3" key="1">
    <citation type="submission" date="2019-10" db="EMBL/GenBank/DDBJ databases">
        <title>Alcanivorax sp.PA15-N-34 draft genome sequence.</title>
        <authorList>
            <person name="Liao X."/>
            <person name="Shao Z."/>
        </authorList>
    </citation>
    <scope>NUCLEOTIDE SEQUENCE [LARGE SCALE GENOMIC DNA]</scope>
    <source>
        <strain evidence="2 3">PA15-N-34</strain>
    </source>
</reference>
<evidence type="ECO:0000313" key="2">
    <source>
        <dbReference type="EMBL" id="MQX54812.1"/>
    </source>
</evidence>
<dbReference type="EMBL" id="WIRE01000003">
    <property type="protein sequence ID" value="MQX54812.1"/>
    <property type="molecule type" value="Genomic_DNA"/>
</dbReference>